<dbReference type="PANTHER" id="PTHR33107">
    <property type="entry name" value="KUNITZ TRYPSIN INHIBITOR 2"/>
    <property type="match status" value="1"/>
</dbReference>
<evidence type="ECO:0000313" key="5">
    <source>
        <dbReference type="Proteomes" id="UP001443914"/>
    </source>
</evidence>
<dbReference type="SUPFAM" id="SSF50386">
    <property type="entry name" value="STI-like"/>
    <property type="match status" value="1"/>
</dbReference>
<organism evidence="4 5">
    <name type="scientific">Saponaria officinalis</name>
    <name type="common">Common soapwort</name>
    <name type="synonym">Lychnis saponaria</name>
    <dbReference type="NCBI Taxonomy" id="3572"/>
    <lineage>
        <taxon>Eukaryota</taxon>
        <taxon>Viridiplantae</taxon>
        <taxon>Streptophyta</taxon>
        <taxon>Embryophyta</taxon>
        <taxon>Tracheophyta</taxon>
        <taxon>Spermatophyta</taxon>
        <taxon>Magnoliopsida</taxon>
        <taxon>eudicotyledons</taxon>
        <taxon>Gunneridae</taxon>
        <taxon>Pentapetalae</taxon>
        <taxon>Caryophyllales</taxon>
        <taxon>Caryophyllaceae</taxon>
        <taxon>Caryophylleae</taxon>
        <taxon>Saponaria</taxon>
    </lineage>
</organism>
<accession>A0AAW1INU5</accession>
<keyword evidence="2" id="KW-1015">Disulfide bond</keyword>
<sequence length="209" mass="22791">MSGLLQQATTTTTATLLLLVFIFLTPPTTTANIVVDHKGVPLVAGQYYYAIPPAFFYGGGLTMFNNHTLLCPSFFVGVITMSSDFGIPIKFDPQTRAPNKHIHTSESLNISFKYLSPEPMCRRRYTTLWAVATDVNTGKAMVVLHGEVGSDSSLFTLEDNGDFFSEGYTIWAKEKPLLIDEQGLLGLDSGTTPLLVVFVNGAELELSVS</sequence>
<dbReference type="Gene3D" id="2.80.10.50">
    <property type="match status" value="1"/>
</dbReference>
<name>A0AAW1INU5_SAPOF</name>
<evidence type="ECO:0000313" key="4">
    <source>
        <dbReference type="EMBL" id="KAK9691173.1"/>
    </source>
</evidence>
<dbReference type="InterPro" id="IPR011065">
    <property type="entry name" value="Kunitz_inhibitor_STI-like_sf"/>
</dbReference>
<dbReference type="SMART" id="SM00452">
    <property type="entry name" value="STI"/>
    <property type="match status" value="1"/>
</dbReference>
<comment type="caution">
    <text evidence="4">The sequence shown here is derived from an EMBL/GenBank/DDBJ whole genome shotgun (WGS) entry which is preliminary data.</text>
</comment>
<dbReference type="Pfam" id="PF00197">
    <property type="entry name" value="Kunitz_legume"/>
    <property type="match status" value="1"/>
</dbReference>
<proteinExistence type="inferred from homology"/>
<evidence type="ECO:0000256" key="1">
    <source>
        <dbReference type="ARBA" id="ARBA00005440"/>
    </source>
</evidence>
<dbReference type="GO" id="GO:0004866">
    <property type="term" value="F:endopeptidase inhibitor activity"/>
    <property type="evidence" value="ECO:0007669"/>
    <property type="project" value="InterPro"/>
</dbReference>
<dbReference type="AlphaFoldDB" id="A0AAW1INU5"/>
<comment type="similarity">
    <text evidence="1">Belongs to the protease inhibitor I3 (leguminous Kunitz-type inhibitor) family.</text>
</comment>
<protein>
    <submittedName>
        <fullName evidence="4">Uncharacterized protein</fullName>
    </submittedName>
</protein>
<dbReference type="Proteomes" id="UP001443914">
    <property type="component" value="Unassembled WGS sequence"/>
</dbReference>
<dbReference type="PANTHER" id="PTHR33107:SF81">
    <property type="entry name" value="TRYPSIN INHIBITOR A"/>
    <property type="match status" value="1"/>
</dbReference>
<gene>
    <name evidence="4" type="ORF">RND81_09G181100</name>
</gene>
<keyword evidence="3" id="KW-0732">Signal</keyword>
<evidence type="ECO:0000256" key="2">
    <source>
        <dbReference type="ARBA" id="ARBA00023157"/>
    </source>
</evidence>
<dbReference type="EMBL" id="JBDFQZ010000009">
    <property type="protein sequence ID" value="KAK9691173.1"/>
    <property type="molecule type" value="Genomic_DNA"/>
</dbReference>
<dbReference type="InterPro" id="IPR002160">
    <property type="entry name" value="Prot_inh_Kunz-lg"/>
</dbReference>
<feature type="signal peptide" evidence="3">
    <location>
        <begin position="1"/>
        <end position="31"/>
    </location>
</feature>
<keyword evidence="5" id="KW-1185">Reference proteome</keyword>
<feature type="chain" id="PRO_5043609613" evidence="3">
    <location>
        <begin position="32"/>
        <end position="209"/>
    </location>
</feature>
<evidence type="ECO:0000256" key="3">
    <source>
        <dbReference type="SAM" id="SignalP"/>
    </source>
</evidence>
<reference evidence="4" key="1">
    <citation type="submission" date="2024-03" db="EMBL/GenBank/DDBJ databases">
        <title>WGS assembly of Saponaria officinalis var. Norfolk2.</title>
        <authorList>
            <person name="Jenkins J."/>
            <person name="Shu S."/>
            <person name="Grimwood J."/>
            <person name="Barry K."/>
            <person name="Goodstein D."/>
            <person name="Schmutz J."/>
            <person name="Leebens-Mack J."/>
            <person name="Osbourn A."/>
        </authorList>
    </citation>
    <scope>NUCLEOTIDE SEQUENCE [LARGE SCALE GENOMIC DNA]</scope>
    <source>
        <strain evidence="4">JIC</strain>
    </source>
</reference>